<dbReference type="Proteomes" id="UP000221538">
    <property type="component" value="Unassembled WGS sequence"/>
</dbReference>
<evidence type="ECO:0000256" key="2">
    <source>
        <dbReference type="ARBA" id="ARBA00022448"/>
    </source>
</evidence>
<keyword evidence="10 11" id="KW-0998">Cell outer membrane</keyword>
<evidence type="ECO:0000256" key="5">
    <source>
        <dbReference type="ARBA" id="ARBA00022692"/>
    </source>
</evidence>
<dbReference type="AlphaFoldDB" id="A0A292ZFR2"/>
<dbReference type="InterPro" id="IPR012910">
    <property type="entry name" value="Plug_dom"/>
</dbReference>
<accession>A0A292ZFR2</accession>
<reference evidence="15 16" key="2">
    <citation type="journal article" date="2013" name="Environ. Sci. Technol.">
        <title>The 4-tert-butylphenol-utilizing bacterium Sphingobium fuliginis OMI can degrade bisphenols via phenolic ring hydroxylation and meta-cleavage pathway.</title>
        <authorList>
            <person name="Ogata Y."/>
            <person name="Goda S."/>
            <person name="Toyama T."/>
            <person name="Sei K."/>
            <person name="Ike M."/>
        </authorList>
    </citation>
    <scope>NUCLEOTIDE SEQUENCE [LARGE SCALE GENOMIC DNA]</scope>
    <source>
        <strain evidence="15 16">OMI</strain>
    </source>
</reference>
<dbReference type="InterPro" id="IPR000531">
    <property type="entry name" value="Beta-barrel_TonB"/>
</dbReference>
<feature type="domain" description="TonB-dependent receptor-like beta-barrel" evidence="13">
    <location>
        <begin position="254"/>
        <end position="688"/>
    </location>
</feature>
<dbReference type="GO" id="GO:0009279">
    <property type="term" value="C:cell outer membrane"/>
    <property type="evidence" value="ECO:0007669"/>
    <property type="project" value="UniProtKB-SubCell"/>
</dbReference>
<comment type="subcellular location">
    <subcellularLocation>
        <location evidence="1 11">Cell outer membrane</location>
        <topology evidence="1 11">Multi-pass membrane protein</topology>
    </subcellularLocation>
</comment>
<evidence type="ECO:0000256" key="9">
    <source>
        <dbReference type="ARBA" id="ARBA00023136"/>
    </source>
</evidence>
<evidence type="ECO:0000256" key="3">
    <source>
        <dbReference type="ARBA" id="ARBA00022452"/>
    </source>
</evidence>
<comment type="similarity">
    <text evidence="11 12">Belongs to the TonB-dependent receptor family.</text>
</comment>
<feature type="domain" description="TonB-dependent receptor plug" evidence="14">
    <location>
        <begin position="46"/>
        <end position="152"/>
    </location>
</feature>
<evidence type="ECO:0000256" key="6">
    <source>
        <dbReference type="ARBA" id="ARBA00023004"/>
    </source>
</evidence>
<keyword evidence="3 11" id="KW-1134">Transmembrane beta strand</keyword>
<keyword evidence="7" id="KW-0406">Ion transport</keyword>
<evidence type="ECO:0000256" key="7">
    <source>
        <dbReference type="ARBA" id="ARBA00023065"/>
    </source>
</evidence>
<protein>
    <submittedName>
        <fullName evidence="15">Outer membrane receptor protein</fullName>
    </submittedName>
</protein>
<keyword evidence="8 12" id="KW-0798">TonB box</keyword>
<dbReference type="PROSITE" id="PS52016">
    <property type="entry name" value="TONB_DEPENDENT_REC_3"/>
    <property type="match status" value="1"/>
</dbReference>
<evidence type="ECO:0000313" key="15">
    <source>
        <dbReference type="EMBL" id="GAY21938.1"/>
    </source>
</evidence>
<organism evidence="15 16">
    <name type="scientific">Sphingobium fuliginis (strain ATCC 27551)</name>
    <dbReference type="NCBI Taxonomy" id="336203"/>
    <lineage>
        <taxon>Bacteria</taxon>
        <taxon>Pseudomonadati</taxon>
        <taxon>Pseudomonadota</taxon>
        <taxon>Alphaproteobacteria</taxon>
        <taxon>Sphingomonadales</taxon>
        <taxon>Sphingomonadaceae</taxon>
        <taxon>Sphingobium</taxon>
    </lineage>
</organism>
<dbReference type="GO" id="GO:0006826">
    <property type="term" value="P:iron ion transport"/>
    <property type="evidence" value="ECO:0007669"/>
    <property type="project" value="UniProtKB-KW"/>
</dbReference>
<dbReference type="Gene3D" id="2.40.170.20">
    <property type="entry name" value="TonB-dependent receptor, beta-barrel domain"/>
    <property type="match status" value="1"/>
</dbReference>
<dbReference type="EMBL" id="BEWI01000031">
    <property type="protein sequence ID" value="GAY21938.1"/>
    <property type="molecule type" value="Genomic_DNA"/>
</dbReference>
<evidence type="ECO:0000256" key="1">
    <source>
        <dbReference type="ARBA" id="ARBA00004571"/>
    </source>
</evidence>
<evidence type="ECO:0000259" key="14">
    <source>
        <dbReference type="Pfam" id="PF07715"/>
    </source>
</evidence>
<dbReference type="Pfam" id="PF07715">
    <property type="entry name" value="Plug"/>
    <property type="match status" value="1"/>
</dbReference>
<gene>
    <name evidence="15" type="ORF">SFOMI_2491</name>
</gene>
<name>A0A292ZFR2_SPHSA</name>
<keyword evidence="5 11" id="KW-0812">Transmembrane</keyword>
<evidence type="ECO:0000256" key="10">
    <source>
        <dbReference type="ARBA" id="ARBA00023237"/>
    </source>
</evidence>
<keyword evidence="9 11" id="KW-0472">Membrane</keyword>
<sequence>MGFMPSLALAQGDTQAAEGAAQTDDSANPAGLEEIIVTAERKSASVQSTPISISAIGGDALAANHVVNIEGMTESLANVQFARNTGDAKIFIRGVGYDSVAPGGETRVAVYSDGAYLPRSQSVLLGMFDVNRVEVLRGPQGTLYGRNATAGAINILTNDPTRELSGYATLGVGNYGLIRTEGAVSGTIAGDLRGRLAFQTLDQSGYGKNIDTGEDVDDGHIRSIRGTLMQDVGNVTVRIEGDYSWEKDHRYGRRFVGRGNPAVTPLPFAFGYVAPSDPRDAAGLGPQNRIETYGTTAQLTWKLSDDIQLVSVSALRHLTASLDTNIDQTTSGFSRQFLRERSTSASEELRLQATLGIVDFILGGYYFHEKNYAQNTIPLAGVALGIPGNQALFQGSDARGTVRTNAFAGFARATIHATDRLGLDVGIRYSDEKKSINETNQFDFRRLYDPSNPLIPRSSANRSSRWTSVDPTATLHYQFPNNIFAYATFSQGFKSGGFNIGSVQPPFAPEKLRNYEVGLKADLFDRKLRANIAAFHYDYTNLQVNITRGTLLLTENASSATIDGGELELTALPVRDLTLSANFSYLDGRYKDFISVDPSRAALGPLNLDGNQLTYAPKYKASGRAEYIVHAAVGDFVPWMEVNYTSRVQFSQFNLPNVSQAAYTLVNLGVRFERPDSGFSIAGYVRNLTNKDYYSGQQIGTSVLGLINTGQLGAPRTFGVDITKRF</sequence>
<dbReference type="InterPro" id="IPR036942">
    <property type="entry name" value="Beta-barrel_TonB_sf"/>
</dbReference>
<dbReference type="PANTHER" id="PTHR32552:SF81">
    <property type="entry name" value="TONB-DEPENDENT OUTER MEMBRANE RECEPTOR"/>
    <property type="match status" value="1"/>
</dbReference>
<evidence type="ECO:0000256" key="4">
    <source>
        <dbReference type="ARBA" id="ARBA00022496"/>
    </source>
</evidence>
<reference evidence="15 16" key="1">
    <citation type="journal article" date="2013" name="Biodegradation">
        <title>Occurrence of 4-tert-butylphenol (4-t-BP) biodegradation in an aquatic sample caused by the presence of Spirodela polyrrhiza and isolation of a 4-t-BP-utilizing bacterium.</title>
        <authorList>
            <person name="Ogata Y."/>
            <person name="Toyama T."/>
            <person name="Yu N."/>
            <person name="Wang X."/>
            <person name="Sei K."/>
            <person name="Ike M."/>
        </authorList>
    </citation>
    <scope>NUCLEOTIDE SEQUENCE [LARGE SCALE GENOMIC DNA]</scope>
    <source>
        <strain evidence="15 16">OMI</strain>
    </source>
</reference>
<dbReference type="SUPFAM" id="SSF56935">
    <property type="entry name" value="Porins"/>
    <property type="match status" value="1"/>
</dbReference>
<keyword evidence="4" id="KW-0410">Iron transport</keyword>
<dbReference type="InterPro" id="IPR039426">
    <property type="entry name" value="TonB-dep_rcpt-like"/>
</dbReference>
<evidence type="ECO:0000259" key="13">
    <source>
        <dbReference type="Pfam" id="PF00593"/>
    </source>
</evidence>
<evidence type="ECO:0000256" key="8">
    <source>
        <dbReference type="ARBA" id="ARBA00023077"/>
    </source>
</evidence>
<evidence type="ECO:0000256" key="12">
    <source>
        <dbReference type="RuleBase" id="RU003357"/>
    </source>
</evidence>
<keyword evidence="6" id="KW-0408">Iron</keyword>
<evidence type="ECO:0000313" key="16">
    <source>
        <dbReference type="Proteomes" id="UP000221538"/>
    </source>
</evidence>
<keyword evidence="2 11" id="KW-0813">Transport</keyword>
<keyword evidence="15" id="KW-0675">Receptor</keyword>
<evidence type="ECO:0000256" key="11">
    <source>
        <dbReference type="PROSITE-ProRule" id="PRU01360"/>
    </source>
</evidence>
<proteinExistence type="inferred from homology"/>
<dbReference type="PANTHER" id="PTHR32552">
    <property type="entry name" value="FERRICHROME IRON RECEPTOR-RELATED"/>
    <property type="match status" value="1"/>
</dbReference>
<dbReference type="Pfam" id="PF00593">
    <property type="entry name" value="TonB_dep_Rec_b-barrel"/>
    <property type="match status" value="1"/>
</dbReference>
<comment type="caution">
    <text evidence="15">The sequence shown here is derived from an EMBL/GenBank/DDBJ whole genome shotgun (WGS) entry which is preliminary data.</text>
</comment>